<dbReference type="AlphaFoldDB" id="A0A6C0KBA4"/>
<protein>
    <submittedName>
        <fullName evidence="1">Uncharacterized protein</fullName>
    </submittedName>
</protein>
<name>A0A6C0KBA4_9ZZZZ</name>
<reference evidence="1" key="1">
    <citation type="journal article" date="2020" name="Nature">
        <title>Giant virus diversity and host interactions through global metagenomics.</title>
        <authorList>
            <person name="Schulz F."/>
            <person name="Roux S."/>
            <person name="Paez-Espino D."/>
            <person name="Jungbluth S."/>
            <person name="Walsh D.A."/>
            <person name="Denef V.J."/>
            <person name="McMahon K.D."/>
            <person name="Konstantinidis K.T."/>
            <person name="Eloe-Fadrosh E.A."/>
            <person name="Kyrpides N.C."/>
            <person name="Woyke T."/>
        </authorList>
    </citation>
    <scope>NUCLEOTIDE SEQUENCE</scope>
    <source>
        <strain evidence="1">GVMAG-S-1103017-68</strain>
    </source>
</reference>
<dbReference type="EMBL" id="MN740854">
    <property type="protein sequence ID" value="QHU15292.1"/>
    <property type="molecule type" value="Genomic_DNA"/>
</dbReference>
<accession>A0A6C0KBA4</accession>
<sequence length="277" mass="30833">MVAPSFRWRVAFLVAVLVGRYSFTHVWTGPPTGVILLNRTFAEHAGIFSEKSFCDSYLLQVRGMAKTSAATTRPRLFGSSGPRADDKAVPTKVDEGYLGCSRCSETVVALCNYFCGPEIAANERASAQIGSVKMERLAQQHVAGERDAPQEVYRCHLHDRTAQRLGHVFLLHFGPNATVGHYQSFVNYYDLRTWIVGETPHLDSANAENHYLYGSDQIREFFRKLAILRTTRPWTPASHDAYAKLFGAPGRAGSWMNERPSDAAIEFYCDRACASSG</sequence>
<organism evidence="1">
    <name type="scientific">viral metagenome</name>
    <dbReference type="NCBI Taxonomy" id="1070528"/>
    <lineage>
        <taxon>unclassified sequences</taxon>
        <taxon>metagenomes</taxon>
        <taxon>organismal metagenomes</taxon>
    </lineage>
</organism>
<evidence type="ECO:0000313" key="1">
    <source>
        <dbReference type="EMBL" id="QHU15292.1"/>
    </source>
</evidence>
<proteinExistence type="predicted"/>